<dbReference type="SUPFAM" id="SSF55785">
    <property type="entry name" value="PYP-like sensor domain (PAS domain)"/>
    <property type="match status" value="1"/>
</dbReference>
<dbReference type="InterPro" id="IPR036890">
    <property type="entry name" value="HATPase_C_sf"/>
</dbReference>
<keyword evidence="9" id="KW-0675">Receptor</keyword>
<dbReference type="InterPro" id="IPR036097">
    <property type="entry name" value="HisK_dim/P_sf"/>
</dbReference>
<dbReference type="InterPro" id="IPR003594">
    <property type="entry name" value="HATPase_dom"/>
</dbReference>
<dbReference type="Pfam" id="PF08446">
    <property type="entry name" value="PAS_2"/>
    <property type="match status" value="1"/>
</dbReference>
<dbReference type="SUPFAM" id="SSF55874">
    <property type="entry name" value="ATPase domain of HSP90 chaperone/DNA topoisomerase II/histidine kinase"/>
    <property type="match status" value="1"/>
</dbReference>
<dbReference type="InterPro" id="IPR035965">
    <property type="entry name" value="PAS-like_dom_sf"/>
</dbReference>
<keyword evidence="13" id="KW-1185">Reference proteome</keyword>
<dbReference type="Pfam" id="PF00512">
    <property type="entry name" value="HisKA"/>
    <property type="match status" value="1"/>
</dbReference>
<dbReference type="PRINTS" id="PR01033">
    <property type="entry name" value="PHYTOCHROME"/>
</dbReference>
<dbReference type="InterPro" id="IPR029016">
    <property type="entry name" value="GAF-like_dom_sf"/>
</dbReference>
<keyword evidence="8" id="KW-0157">Chromophore</keyword>
<evidence type="ECO:0000313" key="13">
    <source>
        <dbReference type="Proteomes" id="UP000738431"/>
    </source>
</evidence>
<evidence type="ECO:0000256" key="8">
    <source>
        <dbReference type="ARBA" id="ARBA00022991"/>
    </source>
</evidence>
<evidence type="ECO:0000256" key="3">
    <source>
        <dbReference type="ARBA" id="ARBA00012438"/>
    </source>
</evidence>
<feature type="domain" description="Histidine kinase" evidence="11">
    <location>
        <begin position="533"/>
        <end position="751"/>
    </location>
</feature>
<dbReference type="RefSeq" id="WP_221032116.1">
    <property type="nucleotide sequence ID" value="NZ_CP139781.1"/>
</dbReference>
<dbReference type="Gene3D" id="1.10.287.130">
    <property type="match status" value="1"/>
</dbReference>
<dbReference type="Gene3D" id="3.30.450.40">
    <property type="match status" value="1"/>
</dbReference>
<keyword evidence="4" id="KW-0600">Photoreceptor protein</keyword>
<keyword evidence="12" id="KW-0067">ATP-binding</keyword>
<evidence type="ECO:0000259" key="11">
    <source>
        <dbReference type="PROSITE" id="PS50109"/>
    </source>
</evidence>
<evidence type="ECO:0000256" key="6">
    <source>
        <dbReference type="ARBA" id="ARBA00022679"/>
    </source>
</evidence>
<dbReference type="Pfam" id="PF02518">
    <property type="entry name" value="HATPase_c"/>
    <property type="match status" value="1"/>
</dbReference>
<reference evidence="12 13" key="1">
    <citation type="submission" date="2023-12" db="EMBL/GenBank/DDBJ databases">
        <title>Description of an unclassified Opitutus bacterium of Verrucomicrobiota.</title>
        <authorList>
            <person name="Zhang D.-F."/>
        </authorList>
    </citation>
    <scope>NUCLEOTIDE SEQUENCE [LARGE SCALE GENOMIC DNA]</scope>
    <source>
        <strain evidence="12 13">WL0086</strain>
    </source>
</reference>
<evidence type="ECO:0000256" key="7">
    <source>
        <dbReference type="ARBA" id="ARBA00022777"/>
    </source>
</evidence>
<dbReference type="InterPro" id="IPR001294">
    <property type="entry name" value="Phytochrome"/>
</dbReference>
<protein>
    <recommendedName>
        <fullName evidence="3">histidine kinase</fullName>
        <ecNumber evidence="3">2.7.13.3</ecNumber>
    </recommendedName>
</protein>
<dbReference type="SUPFAM" id="SSF47384">
    <property type="entry name" value="Homodimeric domain of signal transducing histidine kinase"/>
    <property type="match status" value="1"/>
</dbReference>
<dbReference type="InterPro" id="IPR003661">
    <property type="entry name" value="HisK_dim/P_dom"/>
</dbReference>
<dbReference type="SMART" id="SM00065">
    <property type="entry name" value="GAF"/>
    <property type="match status" value="1"/>
</dbReference>
<dbReference type="PANTHER" id="PTHR42878:SF15">
    <property type="entry name" value="BACTERIOPHYTOCHROME"/>
    <property type="match status" value="1"/>
</dbReference>
<proteinExistence type="inferred from homology"/>
<dbReference type="SUPFAM" id="SSF55781">
    <property type="entry name" value="GAF domain-like"/>
    <property type="match status" value="2"/>
</dbReference>
<keyword evidence="5" id="KW-0716">Sensory transduction</keyword>
<dbReference type="InterPro" id="IPR005467">
    <property type="entry name" value="His_kinase_dom"/>
</dbReference>
<evidence type="ECO:0000256" key="4">
    <source>
        <dbReference type="ARBA" id="ARBA00022543"/>
    </source>
</evidence>
<dbReference type="InterPro" id="IPR003018">
    <property type="entry name" value="GAF"/>
</dbReference>
<dbReference type="Gene3D" id="3.30.450.270">
    <property type="match status" value="1"/>
</dbReference>
<dbReference type="Pfam" id="PF01590">
    <property type="entry name" value="GAF"/>
    <property type="match status" value="1"/>
</dbReference>
<dbReference type="CDD" id="cd00082">
    <property type="entry name" value="HisKA"/>
    <property type="match status" value="1"/>
</dbReference>
<organism evidence="12 13">
    <name type="scientific">Actomonas aquatica</name>
    <dbReference type="NCBI Taxonomy" id="2866162"/>
    <lineage>
        <taxon>Bacteria</taxon>
        <taxon>Pseudomonadati</taxon>
        <taxon>Verrucomicrobiota</taxon>
        <taxon>Opitutia</taxon>
        <taxon>Opitutales</taxon>
        <taxon>Opitutaceae</taxon>
        <taxon>Actomonas</taxon>
    </lineage>
</organism>
<evidence type="ECO:0000313" key="12">
    <source>
        <dbReference type="EMBL" id="WRQ89959.1"/>
    </source>
</evidence>
<dbReference type="SMART" id="SM00387">
    <property type="entry name" value="HATPase_c"/>
    <property type="match status" value="1"/>
</dbReference>
<dbReference type="SMART" id="SM00388">
    <property type="entry name" value="HisKA"/>
    <property type="match status" value="1"/>
</dbReference>
<dbReference type="InterPro" id="IPR050351">
    <property type="entry name" value="BphY/WalK/GraS-like"/>
</dbReference>
<keyword evidence="6" id="KW-0808">Transferase</keyword>
<comment type="similarity">
    <text evidence="2">In the N-terminal section; belongs to the phytochrome family.</text>
</comment>
<dbReference type="InterPro" id="IPR013515">
    <property type="entry name" value="Phytochrome_cen-reg"/>
</dbReference>
<evidence type="ECO:0000259" key="10">
    <source>
        <dbReference type="PROSITE" id="PS50046"/>
    </source>
</evidence>
<accession>A0ABZ1CEI1</accession>
<name>A0ABZ1CEI1_9BACT</name>
<dbReference type="InterPro" id="IPR043150">
    <property type="entry name" value="Phytochrome_PHY_sf"/>
</dbReference>
<evidence type="ECO:0000256" key="5">
    <source>
        <dbReference type="ARBA" id="ARBA00022606"/>
    </source>
</evidence>
<feature type="domain" description="Phytochrome chromophore attachment site" evidence="10">
    <location>
        <begin position="151"/>
        <end position="309"/>
    </location>
</feature>
<dbReference type="PROSITE" id="PS50109">
    <property type="entry name" value="HIS_KIN"/>
    <property type="match status" value="1"/>
</dbReference>
<sequence length="756" mass="84240">MTLPPSNTTVDLTNCDREPIHIPGSVQAHAVLLCLSEPDWVVEQVSVNIATVLPDATPATVLGQALSTLLSSAQIETWQQELAHEPLDQSPLYLSPLPARDGGPEFEALMHRHDGVLILELERWLSADALESAPSLHRFQRTLNSLAEAETLTAFSQRAADAVRSFIGFDRVMVYRFADDDSGHVIAESRRQDLDTYLGLHYPASDIPKQARDLFRRSPVRLNPDIYYQPVPLEPTQHPRTGRPLDMSHCVTRSMSPIHVEYLSNMGVAASMSLSIVVDGRLWGLFACHHYQPRYVSQGARIACEFLARTLSLQTANKERADYAHYERRLIEAREHLVTALDEDHDLPDTLQSAAPRFGQVECAGSALLLAGEVHPLGDCPSDDAVLALGRWLAEHHNTSVSATVSAADWDADLAAQLAPLSGVLATRLCRDPVAYLFWFRLPEVQKVNWAGNPTKPVEPGPHGDRLTPRKSFDLWQEEVRDRSLPWLLVERDAARSLRHVVLEGMARQTERLVRLQVELEQRNQDLESFSYIASHDLKEPLRGLRNYARYLAEDHATEFTADANQKVDTIRRLGDRMELLIDALLHYSRVGRAEPCAESIDLNITLEHVREQLSARLEESPIELRVPRPLPTVSGDPVLLAEIYANLISNAIKYNDKDAPWVELGWREPATPGQPLQFYVRDNGVGIATEDQPAVFRIFKRLYARDEFGGGAGAGLTIVRAILTRLGGHIWLDSTPGEGSTFTFTLSAPSTSVPS</sequence>
<evidence type="ECO:0000256" key="9">
    <source>
        <dbReference type="ARBA" id="ARBA00023170"/>
    </source>
</evidence>
<dbReference type="PROSITE" id="PS50046">
    <property type="entry name" value="PHYTOCHROME_2"/>
    <property type="match status" value="1"/>
</dbReference>
<dbReference type="Proteomes" id="UP000738431">
    <property type="component" value="Chromosome"/>
</dbReference>
<evidence type="ECO:0000256" key="1">
    <source>
        <dbReference type="ARBA" id="ARBA00000085"/>
    </source>
</evidence>
<keyword evidence="12" id="KW-0547">Nucleotide-binding</keyword>
<dbReference type="Gene3D" id="3.30.565.10">
    <property type="entry name" value="Histidine kinase-like ATPase, C-terminal domain"/>
    <property type="match status" value="1"/>
</dbReference>
<dbReference type="InterPro" id="IPR016132">
    <property type="entry name" value="Phyto_chromo_attachment"/>
</dbReference>
<dbReference type="GO" id="GO:0005524">
    <property type="term" value="F:ATP binding"/>
    <property type="evidence" value="ECO:0007669"/>
    <property type="project" value="UniProtKB-KW"/>
</dbReference>
<dbReference type="EMBL" id="CP139781">
    <property type="protein sequence ID" value="WRQ89959.1"/>
    <property type="molecule type" value="Genomic_DNA"/>
</dbReference>
<dbReference type="Pfam" id="PF00360">
    <property type="entry name" value="PHY"/>
    <property type="match status" value="1"/>
</dbReference>
<dbReference type="InterPro" id="IPR013654">
    <property type="entry name" value="PAS_2"/>
</dbReference>
<dbReference type="PANTHER" id="PTHR42878">
    <property type="entry name" value="TWO-COMPONENT HISTIDINE KINASE"/>
    <property type="match status" value="1"/>
</dbReference>
<evidence type="ECO:0000256" key="2">
    <source>
        <dbReference type="ARBA" id="ARBA00006402"/>
    </source>
</evidence>
<keyword evidence="7" id="KW-0418">Kinase</keyword>
<dbReference type="Gene3D" id="3.30.450.20">
    <property type="entry name" value="PAS domain"/>
    <property type="match status" value="1"/>
</dbReference>
<dbReference type="EC" id="2.7.13.3" evidence="3"/>
<gene>
    <name evidence="12" type="ORF">K1X11_011120</name>
</gene>
<comment type="catalytic activity">
    <reaction evidence="1">
        <text>ATP + protein L-histidine = ADP + protein N-phospho-L-histidine.</text>
        <dbReference type="EC" id="2.7.13.3"/>
    </reaction>
</comment>